<dbReference type="Gene3D" id="3.40.1080.10">
    <property type="entry name" value="Glutaconate Coenzyme A-transferase"/>
    <property type="match status" value="1"/>
</dbReference>
<dbReference type="PANTHER" id="PTHR43293">
    <property type="entry name" value="ACETATE COA-TRANSFERASE YDIF"/>
    <property type="match status" value="1"/>
</dbReference>
<reference evidence="1 2" key="1">
    <citation type="submission" date="2015-09" db="EMBL/GenBank/DDBJ databases">
        <authorList>
            <consortium name="Pathogen Informatics"/>
        </authorList>
    </citation>
    <scope>NUCLEOTIDE SEQUENCE [LARGE SCALE GENOMIC DNA]</scope>
    <source>
        <strain evidence="1 2">2789STDY5608850</strain>
    </source>
</reference>
<organism evidence="1 2">
    <name type="scientific">Hungatella hathewayi</name>
    <dbReference type="NCBI Taxonomy" id="154046"/>
    <lineage>
        <taxon>Bacteria</taxon>
        <taxon>Bacillati</taxon>
        <taxon>Bacillota</taxon>
        <taxon>Clostridia</taxon>
        <taxon>Lachnospirales</taxon>
        <taxon>Lachnospiraceae</taxon>
        <taxon>Hungatella</taxon>
    </lineage>
</organism>
<sequence length="545" mass="59334">MIWDKERRSKAERMEKAAGYARGKRVGTEEIVPFLESILRPGDRVVLEGCNQKQAAFLAEALKEVNQEKVHDLNMIIPSISRDEHLDLFERGIASEINFSFAGVQSRRLAEMVAENTVKIGAIHTYLELYGRLYVDLTPNVCLIAADKADSNGNLYTGYNTEETPMLAEAAAFKSGIVVAQVNEIVGEGDLPRVDIPGGWVDYIVKADEPYPMEPLFTRDPAQIQEAHILMGMMTIKGIYAKHGVESLNHGIGYNGAAIELLLPTFGDYLGLKGKICTNWVLNPHPTLIPAVEAGWVKQVCAFGGELGMERYTAARPDIFFTGKDGMLRSNRAAAQVAGLYGIDLFLGGTLQMDYEGNSSTVTGGRLSGFGGAPNMGNSTGGRRHTTKAWRDMASLTGSMASGRKLVVQMTKSQSKYGPAFVPELDAVRIGRKAGMDAAPVMVYGEDVTHVVTEQGIAYLYQAQNAEERTKMLGCIAQGTPVGSMVGSGEIERMRREGKVAYPQDLAISPDAAKRELLAAKSLEEIADLSGGLYHVPEQFRKKSE</sequence>
<dbReference type="PANTHER" id="PTHR43293:SF2">
    <property type="entry name" value="MALONATE DECARBOXYLASE ALPHA SUBUNIT"/>
    <property type="match status" value="1"/>
</dbReference>
<dbReference type="SUPFAM" id="SSF100950">
    <property type="entry name" value="NagB/RpiA/CoA transferase-like"/>
    <property type="match status" value="2"/>
</dbReference>
<evidence type="ECO:0000313" key="1">
    <source>
        <dbReference type="EMBL" id="CUN74413.1"/>
    </source>
</evidence>
<dbReference type="EMBL" id="CYZE01000002">
    <property type="protein sequence ID" value="CUN74413.1"/>
    <property type="molecule type" value="Genomic_DNA"/>
</dbReference>
<dbReference type="Pfam" id="PF16957">
    <property type="entry name" value="Mal_decarbox_Al"/>
    <property type="match status" value="1"/>
</dbReference>
<keyword evidence="1" id="KW-0808">Transferase</keyword>
<dbReference type="GO" id="GO:0016740">
    <property type="term" value="F:transferase activity"/>
    <property type="evidence" value="ECO:0007669"/>
    <property type="project" value="UniProtKB-KW"/>
</dbReference>
<dbReference type="InterPro" id="IPR005777">
    <property type="entry name" value="MadA"/>
</dbReference>
<dbReference type="RefSeq" id="WP_055653246.1">
    <property type="nucleotide sequence ID" value="NZ_CABIXC010000002.1"/>
</dbReference>
<dbReference type="AlphaFoldDB" id="A0A173ZF68"/>
<accession>A0A173ZF68</accession>
<name>A0A173ZF68_9FIRM</name>
<evidence type="ECO:0000313" key="2">
    <source>
        <dbReference type="Proteomes" id="UP000095651"/>
    </source>
</evidence>
<proteinExistence type="predicted"/>
<dbReference type="Proteomes" id="UP000095651">
    <property type="component" value="Unassembled WGS sequence"/>
</dbReference>
<dbReference type="NCBIfam" id="TIGR01110">
    <property type="entry name" value="mdcA"/>
    <property type="match status" value="1"/>
</dbReference>
<gene>
    <name evidence="1" type="ORF">ERS852407_00975</name>
</gene>
<protein>
    <submittedName>
        <fullName evidence="1">Acyl CoA:acetate/3-ketoacid CoA transferase</fullName>
    </submittedName>
</protein>
<dbReference type="InterPro" id="IPR037171">
    <property type="entry name" value="NagB/RpiA_transferase-like"/>
</dbReference>